<sequence length="85" mass="9559">MNNQIGQITPLQFQQSRMLEQITENKAAIIETNKRTDRVVESFGGKLVGENVNEALTQIKVLSSKFDDANGRANKTLFRTPIVRP</sequence>
<evidence type="ECO:0000313" key="1">
    <source>
        <dbReference type="EMBL" id="AJD41013.1"/>
    </source>
</evidence>
<protein>
    <submittedName>
        <fullName evidence="1">Uncharacterized protein</fullName>
    </submittedName>
</protein>
<dbReference type="RefSeq" id="WP_170250630.1">
    <property type="nucleotide sequence ID" value="NZ_CP006877.1"/>
</dbReference>
<dbReference type="KEGG" id="rga:RGR602_CH01674"/>
<accession>A0A0B4X3G0</accession>
<dbReference type="EMBL" id="CP006877">
    <property type="protein sequence ID" value="AJD41013.1"/>
    <property type="molecule type" value="Genomic_DNA"/>
</dbReference>
<proteinExistence type="predicted"/>
<organism evidence="1 2">
    <name type="scientific">Rhizobium gallicum bv. gallicum R602sp</name>
    <dbReference type="NCBI Taxonomy" id="1041138"/>
    <lineage>
        <taxon>Bacteria</taxon>
        <taxon>Pseudomonadati</taxon>
        <taxon>Pseudomonadota</taxon>
        <taxon>Alphaproteobacteria</taxon>
        <taxon>Hyphomicrobiales</taxon>
        <taxon>Rhizobiaceae</taxon>
        <taxon>Rhizobium/Agrobacterium group</taxon>
        <taxon>Rhizobium</taxon>
    </lineage>
</organism>
<evidence type="ECO:0000313" key="2">
    <source>
        <dbReference type="Proteomes" id="UP000031368"/>
    </source>
</evidence>
<dbReference type="HOGENOM" id="CLU_2510352_0_0_5"/>
<name>A0A0B4X3G0_9HYPH</name>
<keyword evidence="2" id="KW-1185">Reference proteome</keyword>
<gene>
    <name evidence="1" type="ORF">RGR602_CH01674</name>
</gene>
<dbReference type="AlphaFoldDB" id="A0A0B4X3G0"/>
<reference evidence="1 2" key="1">
    <citation type="submission" date="2013-11" db="EMBL/GenBank/DDBJ databases">
        <title>Complete genome sequence of Rhizobium gallicum bv. gallicum R602.</title>
        <authorList>
            <person name="Bustos P."/>
            <person name="Santamaria R.I."/>
            <person name="Lozano L."/>
            <person name="Acosta J.L."/>
            <person name="Ormeno-Orrillo E."/>
            <person name="Rogel M.A."/>
            <person name="Romero D."/>
            <person name="Cevallos M.A."/>
            <person name="Martinez-Romero E."/>
            <person name="Gonzalez V."/>
        </authorList>
    </citation>
    <scope>NUCLEOTIDE SEQUENCE [LARGE SCALE GENOMIC DNA]</scope>
    <source>
        <strain evidence="1 2">R602</strain>
    </source>
</reference>
<dbReference type="Proteomes" id="UP000031368">
    <property type="component" value="Chromosome"/>
</dbReference>